<proteinExistence type="predicted"/>
<comment type="caution">
    <text evidence="3">The sequence shown here is derived from an EMBL/GenBank/DDBJ whole genome shotgun (WGS) entry which is preliminary data.</text>
</comment>
<organism evidence="3 4">
    <name type="scientific">Mycena albidolilacea</name>
    <dbReference type="NCBI Taxonomy" id="1033008"/>
    <lineage>
        <taxon>Eukaryota</taxon>
        <taxon>Fungi</taxon>
        <taxon>Dikarya</taxon>
        <taxon>Basidiomycota</taxon>
        <taxon>Agaricomycotina</taxon>
        <taxon>Agaricomycetes</taxon>
        <taxon>Agaricomycetidae</taxon>
        <taxon>Agaricales</taxon>
        <taxon>Marasmiineae</taxon>
        <taxon>Mycenaceae</taxon>
        <taxon>Mycena</taxon>
    </lineage>
</organism>
<feature type="region of interest" description="Disordered" evidence="1">
    <location>
        <begin position="46"/>
        <end position="72"/>
    </location>
</feature>
<name>A0AAD7E8H3_9AGAR</name>
<dbReference type="EMBL" id="JARIHO010000111">
    <property type="protein sequence ID" value="KAJ7302830.1"/>
    <property type="molecule type" value="Genomic_DNA"/>
</dbReference>
<feature type="compositionally biased region" description="Low complexity" evidence="1">
    <location>
        <begin position="46"/>
        <end position="62"/>
    </location>
</feature>
<reference evidence="3" key="1">
    <citation type="submission" date="2023-03" db="EMBL/GenBank/DDBJ databases">
        <title>Massive genome expansion in bonnet fungi (Mycena s.s.) driven by repeated elements and novel gene families across ecological guilds.</title>
        <authorList>
            <consortium name="Lawrence Berkeley National Laboratory"/>
            <person name="Harder C.B."/>
            <person name="Miyauchi S."/>
            <person name="Viragh M."/>
            <person name="Kuo A."/>
            <person name="Thoen E."/>
            <person name="Andreopoulos B."/>
            <person name="Lu D."/>
            <person name="Skrede I."/>
            <person name="Drula E."/>
            <person name="Henrissat B."/>
            <person name="Morin E."/>
            <person name="Kohler A."/>
            <person name="Barry K."/>
            <person name="LaButti K."/>
            <person name="Morin E."/>
            <person name="Salamov A."/>
            <person name="Lipzen A."/>
            <person name="Mereny Z."/>
            <person name="Hegedus B."/>
            <person name="Baldrian P."/>
            <person name="Stursova M."/>
            <person name="Weitz H."/>
            <person name="Taylor A."/>
            <person name="Grigoriev I.V."/>
            <person name="Nagy L.G."/>
            <person name="Martin F."/>
            <person name="Kauserud H."/>
        </authorList>
    </citation>
    <scope>NUCLEOTIDE SEQUENCE</scope>
    <source>
        <strain evidence="3">CBHHK002</strain>
    </source>
</reference>
<evidence type="ECO:0000256" key="1">
    <source>
        <dbReference type="SAM" id="MobiDB-lite"/>
    </source>
</evidence>
<evidence type="ECO:0008006" key="5">
    <source>
        <dbReference type="Google" id="ProtNLM"/>
    </source>
</evidence>
<gene>
    <name evidence="3" type="ORF">DFH08DRAFT_826293</name>
</gene>
<evidence type="ECO:0000313" key="4">
    <source>
        <dbReference type="Proteomes" id="UP001218218"/>
    </source>
</evidence>
<feature type="chain" id="PRO_5042195040" description="Secreted protein" evidence="2">
    <location>
        <begin position="27"/>
        <end position="177"/>
    </location>
</feature>
<accession>A0AAD7E8H3</accession>
<keyword evidence="2" id="KW-0732">Signal</keyword>
<evidence type="ECO:0000256" key="2">
    <source>
        <dbReference type="SAM" id="SignalP"/>
    </source>
</evidence>
<sequence length="177" mass="18815">MKYIPATLILIHARFLFLITSRTVSPTPHQVLVGLEVLEPSVAAAASSTYTSEETSDTPSSSRPAGGDSGELLGGEVAAMKEDGVESGGGTEERVVWSPCAAHSWSCGVGGTSMLKFMTNPSPTSKANTSNFAPVTTCLLSDGYRESERRESSPDIARLWAYPPSIISTGLFLVRFR</sequence>
<dbReference type="Proteomes" id="UP001218218">
    <property type="component" value="Unassembled WGS sequence"/>
</dbReference>
<feature type="signal peptide" evidence="2">
    <location>
        <begin position="1"/>
        <end position="26"/>
    </location>
</feature>
<protein>
    <recommendedName>
        <fullName evidence="5">Secreted protein</fullName>
    </recommendedName>
</protein>
<keyword evidence="4" id="KW-1185">Reference proteome</keyword>
<evidence type="ECO:0000313" key="3">
    <source>
        <dbReference type="EMBL" id="KAJ7302830.1"/>
    </source>
</evidence>
<dbReference type="AlphaFoldDB" id="A0AAD7E8H3"/>